<dbReference type="EMBL" id="JBHRTP010000018">
    <property type="protein sequence ID" value="MFC3107679.1"/>
    <property type="molecule type" value="Genomic_DNA"/>
</dbReference>
<proteinExistence type="predicted"/>
<name>A0ABV7EY84_9BURK</name>
<comment type="caution">
    <text evidence="2">The sequence shown here is derived from an EMBL/GenBank/DDBJ whole genome shotgun (WGS) entry which is preliminary data.</text>
</comment>
<reference evidence="3" key="1">
    <citation type="journal article" date="2019" name="Int. J. Syst. Evol. Microbiol.">
        <title>The Global Catalogue of Microorganisms (GCM) 10K type strain sequencing project: providing services to taxonomists for standard genome sequencing and annotation.</title>
        <authorList>
            <consortium name="The Broad Institute Genomics Platform"/>
            <consortium name="The Broad Institute Genome Sequencing Center for Infectious Disease"/>
            <person name="Wu L."/>
            <person name="Ma J."/>
        </authorList>
    </citation>
    <scope>NUCLEOTIDE SEQUENCE [LARGE SCALE GENOMIC DNA]</scope>
    <source>
        <strain evidence="3">KCTC 42986</strain>
    </source>
</reference>
<protein>
    <submittedName>
        <fullName evidence="2">Uncharacterized protein</fullName>
    </submittedName>
</protein>
<keyword evidence="1" id="KW-1133">Transmembrane helix</keyword>
<keyword evidence="1" id="KW-0472">Membrane</keyword>
<evidence type="ECO:0000313" key="3">
    <source>
        <dbReference type="Proteomes" id="UP001595530"/>
    </source>
</evidence>
<evidence type="ECO:0000313" key="2">
    <source>
        <dbReference type="EMBL" id="MFC3107679.1"/>
    </source>
</evidence>
<accession>A0ABV7EY84</accession>
<feature type="transmembrane region" description="Helical" evidence="1">
    <location>
        <begin position="6"/>
        <end position="30"/>
    </location>
</feature>
<dbReference type="RefSeq" id="WP_390321566.1">
    <property type="nucleotide sequence ID" value="NZ_JBHRTP010000018.1"/>
</dbReference>
<evidence type="ECO:0000256" key="1">
    <source>
        <dbReference type="SAM" id="Phobius"/>
    </source>
</evidence>
<organism evidence="2 3">
    <name type="scientific">Undibacterium arcticum</name>
    <dbReference type="NCBI Taxonomy" id="1762892"/>
    <lineage>
        <taxon>Bacteria</taxon>
        <taxon>Pseudomonadati</taxon>
        <taxon>Pseudomonadota</taxon>
        <taxon>Betaproteobacteria</taxon>
        <taxon>Burkholderiales</taxon>
        <taxon>Oxalobacteraceae</taxon>
        <taxon>Undibacterium</taxon>
    </lineage>
</organism>
<keyword evidence="1" id="KW-0812">Transmembrane</keyword>
<sequence length="91" mass="10120">MSTLSIFHHLPSLTELFIGSGAIVALLLVFKPMLSGLLRAVKLVFNPRLSKEERTARRHQRDAMTIHRVASAYDKLQPNLAAELRALASRG</sequence>
<gene>
    <name evidence="2" type="ORF">ACFOFO_06855</name>
</gene>
<keyword evidence="3" id="KW-1185">Reference proteome</keyword>
<dbReference type="Proteomes" id="UP001595530">
    <property type="component" value="Unassembled WGS sequence"/>
</dbReference>